<gene>
    <name evidence="2" type="ORF">ACFFI0_10885</name>
</gene>
<dbReference type="InterPro" id="IPR015890">
    <property type="entry name" value="Chorismate_C"/>
</dbReference>
<organism evidence="2 3">
    <name type="scientific">Olivibacter oleidegradans</name>
    <dbReference type="NCBI Taxonomy" id="760123"/>
    <lineage>
        <taxon>Bacteria</taxon>
        <taxon>Pseudomonadati</taxon>
        <taxon>Bacteroidota</taxon>
        <taxon>Sphingobacteriia</taxon>
        <taxon>Sphingobacteriales</taxon>
        <taxon>Sphingobacteriaceae</taxon>
        <taxon>Olivibacter</taxon>
    </lineage>
</organism>
<reference evidence="2 3" key="1">
    <citation type="submission" date="2024-09" db="EMBL/GenBank/DDBJ databases">
        <authorList>
            <person name="Sun Q."/>
            <person name="Mori K."/>
        </authorList>
    </citation>
    <scope>NUCLEOTIDE SEQUENCE [LARGE SCALE GENOMIC DNA]</scope>
    <source>
        <strain evidence="2 3">CCM 7765</strain>
    </source>
</reference>
<sequence length="427" mass="47767">MTSTEYQIDDIVNFTKKALQWASLFNTACCLVSQGEHDDAYSKFDALIAADVLHDFKDGHEDSFQALQAFIKDHPAQWIPGFLAYDLKNEIEALHTAHPNEQETPNAYFFVPKHLLHIKGNTVTIQSETPSEIYNGVVNTLFVPPSFVFTGTVQAKMSKENYINVFQKLLRHIHQGDIYEVNLCQEFFAEDVVLTPIEAFLQLSELSPTPFSAYFKTGEHHIISASPERFLAKRNRLLISQPIKGTAPRGKTEEEDIALINKLKTDGKEISENIMIVDLVRNDLTRSAEPASVKVKELMGVYSFKQVHQLISTITAVGRENLENTTGIRNTFPAGSMTGAPKVSAMRLIDRYESSRRGLYAGSIGYFAPDGDYDFNVVIRSLLYNAHKKRLSFHVGGAITAGADALTEYEECLLKARAILELLGTQI</sequence>
<accession>A0ABV6HIT4</accession>
<comment type="caution">
    <text evidence="2">The sequence shown here is derived from an EMBL/GenBank/DDBJ whole genome shotgun (WGS) entry which is preliminary data.</text>
</comment>
<dbReference type="PANTHER" id="PTHR11236:SF18">
    <property type="entry name" value="AMINODEOXYCHORISMATE SYNTHASE"/>
    <property type="match status" value="1"/>
</dbReference>
<dbReference type="EMBL" id="JBHLWO010000002">
    <property type="protein sequence ID" value="MFC0318818.1"/>
    <property type="molecule type" value="Genomic_DNA"/>
</dbReference>
<dbReference type="RefSeq" id="WP_130857345.1">
    <property type="nucleotide sequence ID" value="NZ_JBHLWO010000002.1"/>
</dbReference>
<evidence type="ECO:0000313" key="3">
    <source>
        <dbReference type="Proteomes" id="UP001589774"/>
    </source>
</evidence>
<evidence type="ECO:0000313" key="2">
    <source>
        <dbReference type="EMBL" id="MFC0318818.1"/>
    </source>
</evidence>
<dbReference type="InterPro" id="IPR005801">
    <property type="entry name" value="ADC_synthase"/>
</dbReference>
<protein>
    <submittedName>
        <fullName evidence="2">Anthranilate synthase component I family protein</fullName>
    </submittedName>
</protein>
<dbReference type="PRINTS" id="PR00095">
    <property type="entry name" value="ANTSNTHASEI"/>
</dbReference>
<dbReference type="SUPFAM" id="SSF56322">
    <property type="entry name" value="ADC synthase"/>
    <property type="match status" value="1"/>
</dbReference>
<proteinExistence type="predicted"/>
<dbReference type="Pfam" id="PF00425">
    <property type="entry name" value="Chorismate_bind"/>
    <property type="match status" value="1"/>
</dbReference>
<dbReference type="InterPro" id="IPR019999">
    <property type="entry name" value="Anth_synth_I-like"/>
</dbReference>
<dbReference type="Gene3D" id="3.60.120.10">
    <property type="entry name" value="Anthranilate synthase"/>
    <property type="match status" value="1"/>
</dbReference>
<dbReference type="Proteomes" id="UP001589774">
    <property type="component" value="Unassembled WGS sequence"/>
</dbReference>
<evidence type="ECO:0000259" key="1">
    <source>
        <dbReference type="Pfam" id="PF00425"/>
    </source>
</evidence>
<dbReference type="PANTHER" id="PTHR11236">
    <property type="entry name" value="AMINOBENZOATE/ANTHRANILATE SYNTHASE"/>
    <property type="match status" value="1"/>
</dbReference>
<keyword evidence="3" id="KW-1185">Reference proteome</keyword>
<name>A0ABV6HIT4_9SPHI</name>
<feature type="domain" description="Chorismate-utilising enzyme C-terminal" evidence="1">
    <location>
        <begin position="159"/>
        <end position="415"/>
    </location>
</feature>